<dbReference type="Ensembl" id="ENSGMOT00000027917.1">
    <property type="protein sequence ID" value="ENSGMOP00000029081.1"/>
    <property type="gene ID" value="ENSGMOG00000026230.1"/>
</dbReference>
<dbReference type="UniPathway" id="UPA00334">
    <property type="reaction ID" value="UER00726"/>
</dbReference>
<evidence type="ECO:0000256" key="20">
    <source>
        <dbReference type="ARBA" id="ARBA00047888"/>
    </source>
</evidence>
<evidence type="ECO:0000256" key="15">
    <source>
        <dbReference type="ARBA" id="ARBA00031198"/>
    </source>
</evidence>
<dbReference type="GO" id="GO:0030170">
    <property type="term" value="F:pyridoxal phosphate binding"/>
    <property type="evidence" value="ECO:0007669"/>
    <property type="project" value="InterPro"/>
</dbReference>
<comment type="catalytic activity">
    <reaction evidence="21">
        <text>an S-substituted L-cysteine + H2O = a thiol + pyruvate + NH4(+)</text>
        <dbReference type="Rhea" id="RHEA:18121"/>
        <dbReference type="ChEBI" id="CHEBI:15361"/>
        <dbReference type="ChEBI" id="CHEBI:15377"/>
        <dbReference type="ChEBI" id="CHEBI:28938"/>
        <dbReference type="ChEBI" id="CHEBI:29256"/>
        <dbReference type="ChEBI" id="CHEBI:58717"/>
        <dbReference type="EC" id="4.4.1.13"/>
    </reaction>
    <physiologicalReaction direction="left-to-right" evidence="21">
        <dbReference type="Rhea" id="RHEA:18122"/>
    </physiologicalReaction>
</comment>
<dbReference type="EC" id="4.4.1.13" evidence="4"/>
<comment type="catalytic activity">
    <reaction evidence="19">
        <text>L-kynurenine + glyoxylate = kynurenate + glycine + H2O</text>
        <dbReference type="Rhea" id="RHEA:65896"/>
        <dbReference type="ChEBI" id="CHEBI:15377"/>
        <dbReference type="ChEBI" id="CHEBI:36655"/>
        <dbReference type="ChEBI" id="CHEBI:57305"/>
        <dbReference type="ChEBI" id="CHEBI:57959"/>
        <dbReference type="ChEBI" id="CHEBI:58454"/>
        <dbReference type="EC" id="2.6.1.63"/>
    </reaction>
    <physiologicalReaction direction="left-to-right" evidence="19">
        <dbReference type="Rhea" id="RHEA:65897"/>
    </physiologicalReaction>
</comment>
<keyword evidence="10" id="KW-0663">Pyridoxal phosphate</keyword>
<reference evidence="23" key="1">
    <citation type="submission" date="2025-08" db="UniProtKB">
        <authorList>
            <consortium name="Ensembl"/>
        </authorList>
    </citation>
    <scope>IDENTIFICATION</scope>
</reference>
<dbReference type="Gene3D" id="3.40.640.10">
    <property type="entry name" value="Type I PLP-dependent aspartate aminotransferase-like (Major domain)"/>
    <property type="match status" value="1"/>
</dbReference>
<dbReference type="GO" id="GO:0005739">
    <property type="term" value="C:mitochondrion"/>
    <property type="evidence" value="ECO:0007669"/>
    <property type="project" value="TreeGrafter"/>
</dbReference>
<dbReference type="InterPro" id="IPR015424">
    <property type="entry name" value="PyrdxlP-dep_Trfase"/>
</dbReference>
<evidence type="ECO:0000256" key="11">
    <source>
        <dbReference type="ARBA" id="ARBA00023239"/>
    </source>
</evidence>
<dbReference type="GeneTree" id="ENSGT00940000155827"/>
<comment type="subunit">
    <text evidence="3">Homodimer.</text>
</comment>
<comment type="catalytic activity">
    <reaction evidence="18">
        <text>L-kynurenine + 2-oxoglutarate = kynurenate + L-glutamate + H2O</text>
        <dbReference type="Rhea" id="RHEA:65560"/>
        <dbReference type="ChEBI" id="CHEBI:15377"/>
        <dbReference type="ChEBI" id="CHEBI:16810"/>
        <dbReference type="ChEBI" id="CHEBI:29985"/>
        <dbReference type="ChEBI" id="CHEBI:57959"/>
        <dbReference type="ChEBI" id="CHEBI:58454"/>
        <dbReference type="EC" id="2.6.1.7"/>
    </reaction>
    <physiologicalReaction direction="left-to-right" evidence="18">
        <dbReference type="Rhea" id="RHEA:65561"/>
    </physiologicalReaction>
</comment>
<evidence type="ECO:0000256" key="8">
    <source>
        <dbReference type="ARBA" id="ARBA00022576"/>
    </source>
</evidence>
<organism evidence="23 24">
    <name type="scientific">Gadus morhua</name>
    <name type="common">Atlantic cod</name>
    <dbReference type="NCBI Taxonomy" id="8049"/>
    <lineage>
        <taxon>Eukaryota</taxon>
        <taxon>Metazoa</taxon>
        <taxon>Chordata</taxon>
        <taxon>Craniata</taxon>
        <taxon>Vertebrata</taxon>
        <taxon>Euteleostomi</taxon>
        <taxon>Actinopterygii</taxon>
        <taxon>Neopterygii</taxon>
        <taxon>Teleostei</taxon>
        <taxon>Neoteleostei</taxon>
        <taxon>Acanthomorphata</taxon>
        <taxon>Zeiogadaria</taxon>
        <taxon>Gadariae</taxon>
        <taxon>Gadiformes</taxon>
        <taxon>Gadoidei</taxon>
        <taxon>Gadidae</taxon>
        <taxon>Gadus</taxon>
    </lineage>
</organism>
<keyword evidence="8" id="KW-0032">Aminotransferase</keyword>
<evidence type="ECO:0000256" key="16">
    <source>
        <dbReference type="ARBA" id="ARBA00031371"/>
    </source>
</evidence>
<evidence type="ECO:0000256" key="3">
    <source>
        <dbReference type="ARBA" id="ARBA00011738"/>
    </source>
</evidence>
<keyword evidence="24" id="KW-1185">Reference proteome</keyword>
<evidence type="ECO:0000256" key="19">
    <source>
        <dbReference type="ARBA" id="ARBA00047677"/>
    </source>
</evidence>
<dbReference type="CDD" id="cd00609">
    <property type="entry name" value="AAT_like"/>
    <property type="match status" value="1"/>
</dbReference>
<dbReference type="PANTHER" id="PTHR43807">
    <property type="entry name" value="FI04487P"/>
    <property type="match status" value="1"/>
</dbReference>
<evidence type="ECO:0000256" key="1">
    <source>
        <dbReference type="ARBA" id="ARBA00001933"/>
    </source>
</evidence>
<dbReference type="OMA" id="RTINPMS"/>
<comment type="cofactor">
    <cofactor evidence="1">
        <name>pyridoxal 5'-phosphate</name>
        <dbReference type="ChEBI" id="CHEBI:597326"/>
    </cofactor>
</comment>
<dbReference type="Gene3D" id="3.90.1150.10">
    <property type="entry name" value="Aspartate Aminotransferase, domain 1"/>
    <property type="match status" value="1"/>
</dbReference>
<evidence type="ECO:0000256" key="21">
    <source>
        <dbReference type="ARBA" id="ARBA00049325"/>
    </source>
</evidence>
<evidence type="ECO:0000256" key="18">
    <source>
        <dbReference type="ARBA" id="ARBA00047478"/>
    </source>
</evidence>
<evidence type="ECO:0000259" key="22">
    <source>
        <dbReference type="Pfam" id="PF00155"/>
    </source>
</evidence>
<dbReference type="GO" id="GO:0047315">
    <property type="term" value="F:kynurenine-glyoxylate transaminase activity"/>
    <property type="evidence" value="ECO:0007669"/>
    <property type="project" value="UniProtKB-EC"/>
</dbReference>
<evidence type="ECO:0000256" key="9">
    <source>
        <dbReference type="ARBA" id="ARBA00022679"/>
    </source>
</evidence>
<protein>
    <recommendedName>
        <fullName evidence="7">Kynurenine--oxoglutarate transaminase 3</fullName>
        <ecNumber evidence="6">2.6.1.63</ecNumber>
        <ecNumber evidence="5">2.6.1.7</ecNumber>
        <ecNumber evidence="4">4.4.1.13</ecNumber>
    </recommendedName>
    <alternativeName>
        <fullName evidence="17">Cysteine-S-conjugate beta-lyase 2</fullName>
    </alternativeName>
    <alternativeName>
        <fullName evidence="13">Kynurenine aminotransferase 3</fullName>
    </alternativeName>
    <alternativeName>
        <fullName evidence="14">Kynurenine aminotransferase III</fullName>
    </alternativeName>
    <alternativeName>
        <fullName evidence="15">Kynurenine--glyoxylate transaminase</fullName>
    </alternativeName>
    <alternativeName>
        <fullName evidence="16">Kynurenine--oxoglutarate transaminase III</fullName>
    </alternativeName>
</protein>
<accession>A0A8C5ABH3</accession>
<evidence type="ECO:0000256" key="6">
    <source>
        <dbReference type="ARBA" id="ARBA00013010"/>
    </source>
</evidence>
<evidence type="ECO:0000313" key="24">
    <source>
        <dbReference type="Proteomes" id="UP000694546"/>
    </source>
</evidence>
<evidence type="ECO:0000256" key="14">
    <source>
        <dbReference type="ARBA" id="ARBA00030993"/>
    </source>
</evidence>
<comment type="pathway">
    <text evidence="12">Amino-acid degradation; L-kynurenine degradation; kynurenate from L-kynurenine: step 1/2.</text>
</comment>
<keyword evidence="11" id="KW-0456">Lyase</keyword>
<evidence type="ECO:0000256" key="5">
    <source>
        <dbReference type="ARBA" id="ARBA00012751"/>
    </source>
</evidence>
<evidence type="ECO:0000313" key="23">
    <source>
        <dbReference type="Ensembl" id="ENSGMOP00000029081.1"/>
    </source>
</evidence>
<sequence>MSTHTNAKRIEGLDHNIWVALTGLAADPSVVNLGQGFPDLPPPSYITAALAKAVSVDRMNQYTRSFGHPALVNALSQVYGKVCERPIDPLKEVLVTVGGYGSLFCTMQALVEEGDEVIIIEPYFDCYIPMVKMAGATPVLISLKLVSPARMLSYRMLYVSGRTTYTKCVRGLWGVQQALPEAPECG</sequence>
<dbReference type="GO" id="GO:0047804">
    <property type="term" value="F:cysteine-S-conjugate beta-lyase activity"/>
    <property type="evidence" value="ECO:0007669"/>
    <property type="project" value="UniProtKB-EC"/>
</dbReference>
<dbReference type="PANTHER" id="PTHR43807:SF6">
    <property type="entry name" value="KYNURENINE--OXOGLUTARATE TRANSAMINASE 3"/>
    <property type="match status" value="1"/>
</dbReference>
<evidence type="ECO:0000256" key="10">
    <source>
        <dbReference type="ARBA" id="ARBA00022898"/>
    </source>
</evidence>
<name>A0A8C5ABH3_GADMO</name>
<feature type="domain" description="Aminotransferase class I/classII large" evidence="22">
    <location>
        <begin position="29"/>
        <end position="142"/>
    </location>
</feature>
<comment type="similarity">
    <text evidence="2">Belongs to the class-I pyridoxal-phosphate-dependent aminotransferase family.</text>
</comment>
<dbReference type="InterPro" id="IPR004839">
    <property type="entry name" value="Aminotransferase_I/II_large"/>
</dbReference>
<dbReference type="EC" id="2.6.1.63" evidence="6"/>
<evidence type="ECO:0000256" key="2">
    <source>
        <dbReference type="ARBA" id="ARBA00007441"/>
    </source>
</evidence>
<dbReference type="InterPro" id="IPR015421">
    <property type="entry name" value="PyrdxlP-dep_Trfase_major"/>
</dbReference>
<dbReference type="AlphaFoldDB" id="A0A8C5ABH3"/>
<dbReference type="SUPFAM" id="SSF53383">
    <property type="entry name" value="PLP-dependent transferases"/>
    <property type="match status" value="1"/>
</dbReference>
<reference evidence="23" key="2">
    <citation type="submission" date="2025-09" db="UniProtKB">
        <authorList>
            <consortium name="Ensembl"/>
        </authorList>
    </citation>
    <scope>IDENTIFICATION</scope>
</reference>
<evidence type="ECO:0000256" key="12">
    <source>
        <dbReference type="ARBA" id="ARBA00024016"/>
    </source>
</evidence>
<proteinExistence type="inferred from homology"/>
<comment type="catalytic activity">
    <reaction evidence="20">
        <text>3-hydroxy-L-kynurenine + glyoxylate = xanthurenate + glycine + H2O</text>
        <dbReference type="Rhea" id="RHEA:65900"/>
        <dbReference type="ChEBI" id="CHEBI:15377"/>
        <dbReference type="ChEBI" id="CHEBI:36655"/>
        <dbReference type="ChEBI" id="CHEBI:57305"/>
        <dbReference type="ChEBI" id="CHEBI:58125"/>
        <dbReference type="ChEBI" id="CHEBI:71201"/>
        <dbReference type="EC" id="2.6.1.63"/>
    </reaction>
    <physiologicalReaction direction="left-to-right" evidence="20">
        <dbReference type="Rhea" id="RHEA:65901"/>
    </physiologicalReaction>
</comment>
<dbReference type="Proteomes" id="UP000694546">
    <property type="component" value="Unassembled WGS sequence"/>
</dbReference>
<dbReference type="InterPro" id="IPR015422">
    <property type="entry name" value="PyrdxlP-dep_Trfase_small"/>
</dbReference>
<dbReference type="Pfam" id="PF00155">
    <property type="entry name" value="Aminotran_1_2"/>
    <property type="match status" value="1"/>
</dbReference>
<dbReference type="EC" id="2.6.1.7" evidence="5"/>
<keyword evidence="9" id="KW-0808">Transferase</keyword>
<dbReference type="GO" id="GO:0097053">
    <property type="term" value="P:L-kynurenine catabolic process"/>
    <property type="evidence" value="ECO:0007669"/>
    <property type="project" value="UniProtKB-UniPathway"/>
</dbReference>
<evidence type="ECO:0000256" key="7">
    <source>
        <dbReference type="ARBA" id="ARBA00019100"/>
    </source>
</evidence>
<evidence type="ECO:0000256" key="4">
    <source>
        <dbReference type="ARBA" id="ARBA00012224"/>
    </source>
</evidence>
<evidence type="ECO:0000256" key="13">
    <source>
        <dbReference type="ARBA" id="ARBA00029778"/>
    </source>
</evidence>
<dbReference type="GO" id="GO:0016212">
    <property type="term" value="F:kynurenine-oxoglutarate transaminase activity"/>
    <property type="evidence" value="ECO:0007669"/>
    <property type="project" value="UniProtKB-EC"/>
</dbReference>
<evidence type="ECO:0000256" key="17">
    <source>
        <dbReference type="ARBA" id="ARBA00031600"/>
    </source>
</evidence>
<dbReference type="InterPro" id="IPR051326">
    <property type="entry name" value="Kynurenine-oxoglutarate_AT"/>
</dbReference>